<sequence length="412" mass="46786">MPFGFPPHVKILRTHSTDEFSNWSGSLRFVPRSQVWPANDEAVCVYVRDAAARSRNIRVAGSGHSSSPLVETPDILMSMRDHRGLIDYDAVRSQATVGAGTVLHDLGPILHDIGMSMQNLGDVDTQTIAGVISTGTHGSGRKLQNISATLIGVRAVTGAGEIVEWSIEKQPDLIEAARVSMGLLGIFTAVRLQLEPKYRLRRREYCARTDDCLAHLDELADAHRNFDFYWYPRRDEVKLRTLNLPETPVPDLPYARCIHEQEGFSHEIIARERELKFEELEYFVPAEAGPSCFREVRRRILERHRKHVGWRVLYRLIAKDEGFLSPVHGRDSVAVSVHQNASLPYQEYFDDIEPILRAHDGRPHWGKKHSLQGAALAALYPRWNEFMKLRRQFDPQGVFLTAPMARLLGEEE</sequence>
<dbReference type="Gene3D" id="3.30.43.10">
    <property type="entry name" value="Uridine Diphospho-n-acetylenolpyruvylglucosamine Reductase, domain 2"/>
    <property type="match status" value="1"/>
</dbReference>
<dbReference type="InterPro" id="IPR016167">
    <property type="entry name" value="FAD-bd_PCMH_sub1"/>
</dbReference>
<keyword evidence="5" id="KW-1185">Reference proteome</keyword>
<dbReference type="PANTHER" id="PTHR43762:SF1">
    <property type="entry name" value="D-ARABINONO-1,4-LACTONE OXIDASE"/>
    <property type="match status" value="1"/>
</dbReference>
<dbReference type="InterPro" id="IPR016169">
    <property type="entry name" value="FAD-bd_PCMH_sub2"/>
</dbReference>
<evidence type="ECO:0000256" key="2">
    <source>
        <dbReference type="ARBA" id="ARBA00023002"/>
    </source>
</evidence>
<dbReference type="InterPro" id="IPR010031">
    <property type="entry name" value="FAD_lactone_oxidase-like"/>
</dbReference>
<dbReference type="Pfam" id="PF04030">
    <property type="entry name" value="ALO"/>
    <property type="match status" value="1"/>
</dbReference>
<dbReference type="PROSITE" id="PS51387">
    <property type="entry name" value="FAD_PCMH"/>
    <property type="match status" value="1"/>
</dbReference>
<dbReference type="GO" id="GO:0016020">
    <property type="term" value="C:membrane"/>
    <property type="evidence" value="ECO:0007669"/>
    <property type="project" value="InterPro"/>
</dbReference>
<evidence type="ECO:0000313" key="4">
    <source>
        <dbReference type="EMBL" id="GFE83547.1"/>
    </source>
</evidence>
<dbReference type="PIRSF" id="PIRSF000136">
    <property type="entry name" value="LGO_GLO"/>
    <property type="match status" value="1"/>
</dbReference>
<dbReference type="AlphaFoldDB" id="A0A829YJM1"/>
<dbReference type="InterPro" id="IPR006094">
    <property type="entry name" value="Oxid_FAD_bind_N"/>
</dbReference>
<reference evidence="5" key="1">
    <citation type="submission" date="2020-01" db="EMBL/GenBank/DDBJ databases">
        <title>'Steroidobacter agaridevorans' sp. nov., agar-degrading bacteria isolated from rhizosphere soils.</title>
        <authorList>
            <person name="Ikenaga M."/>
            <person name="Kataoka M."/>
            <person name="Murouchi A."/>
            <person name="Katsuragi S."/>
            <person name="Sakai M."/>
        </authorList>
    </citation>
    <scope>NUCLEOTIDE SEQUENCE [LARGE SCALE GENOMIC DNA]</scope>
    <source>
        <strain evidence="5">YU21-B</strain>
    </source>
</reference>
<dbReference type="InterPro" id="IPR016171">
    <property type="entry name" value="Vanillyl_alc_oxidase_C-sub2"/>
</dbReference>
<dbReference type="SUPFAM" id="SSF56176">
    <property type="entry name" value="FAD-binding/transporter-associated domain-like"/>
    <property type="match status" value="1"/>
</dbReference>
<feature type="domain" description="FAD-binding PCMH-type" evidence="3">
    <location>
        <begin position="27"/>
        <end position="197"/>
    </location>
</feature>
<dbReference type="Gene3D" id="3.30.465.10">
    <property type="match status" value="1"/>
</dbReference>
<dbReference type="Proteomes" id="UP000445000">
    <property type="component" value="Unassembled WGS sequence"/>
</dbReference>
<dbReference type="GO" id="GO:0071949">
    <property type="term" value="F:FAD binding"/>
    <property type="evidence" value="ECO:0007669"/>
    <property type="project" value="InterPro"/>
</dbReference>
<gene>
    <name evidence="4" type="ORF">GCM10011487_55470</name>
</gene>
<proteinExistence type="predicted"/>
<dbReference type="InterPro" id="IPR036318">
    <property type="entry name" value="FAD-bd_PCMH-like_sf"/>
</dbReference>
<organism evidence="4 5">
    <name type="scientific">Steroidobacter agaridevorans</name>
    <dbReference type="NCBI Taxonomy" id="2695856"/>
    <lineage>
        <taxon>Bacteria</taxon>
        <taxon>Pseudomonadati</taxon>
        <taxon>Pseudomonadota</taxon>
        <taxon>Gammaproteobacteria</taxon>
        <taxon>Steroidobacterales</taxon>
        <taxon>Steroidobacteraceae</taxon>
        <taxon>Steroidobacter</taxon>
    </lineage>
</organism>
<accession>A0A829YJM1</accession>
<dbReference type="PANTHER" id="PTHR43762">
    <property type="entry name" value="L-GULONOLACTONE OXIDASE"/>
    <property type="match status" value="1"/>
</dbReference>
<dbReference type="InterPro" id="IPR016166">
    <property type="entry name" value="FAD-bd_PCMH"/>
</dbReference>
<keyword evidence="1" id="KW-0285">Flavoprotein</keyword>
<dbReference type="Gene3D" id="3.30.70.2520">
    <property type="match status" value="1"/>
</dbReference>
<keyword evidence="1" id="KW-0274">FAD</keyword>
<dbReference type="Gene3D" id="1.10.45.10">
    <property type="entry name" value="Vanillyl-alcohol Oxidase, Chain A, domain 4"/>
    <property type="match status" value="1"/>
</dbReference>
<name>A0A829YJM1_9GAMM</name>
<keyword evidence="2" id="KW-0560">Oxidoreductase</keyword>
<protein>
    <submittedName>
        <fullName evidence="4">Oxidoreductase</fullName>
    </submittedName>
</protein>
<dbReference type="InterPro" id="IPR007173">
    <property type="entry name" value="ALO_C"/>
</dbReference>
<dbReference type="EMBL" id="BLJN01000006">
    <property type="protein sequence ID" value="GFE83547.1"/>
    <property type="molecule type" value="Genomic_DNA"/>
</dbReference>
<evidence type="ECO:0000313" key="5">
    <source>
        <dbReference type="Proteomes" id="UP000445000"/>
    </source>
</evidence>
<comment type="caution">
    <text evidence="4">The sequence shown here is derived from an EMBL/GenBank/DDBJ whole genome shotgun (WGS) entry which is preliminary data.</text>
</comment>
<dbReference type="Pfam" id="PF01565">
    <property type="entry name" value="FAD_binding_4"/>
    <property type="match status" value="1"/>
</dbReference>
<dbReference type="GO" id="GO:0003885">
    <property type="term" value="F:D-arabinono-1,4-lactone oxidase activity"/>
    <property type="evidence" value="ECO:0007669"/>
    <property type="project" value="InterPro"/>
</dbReference>
<evidence type="ECO:0000259" key="3">
    <source>
        <dbReference type="PROSITE" id="PS51387"/>
    </source>
</evidence>
<evidence type="ECO:0000256" key="1">
    <source>
        <dbReference type="ARBA" id="ARBA00022827"/>
    </source>
</evidence>